<name>A0ABD3Y282_SINWO</name>
<comment type="caution">
    <text evidence="1">The sequence shown here is derived from an EMBL/GenBank/DDBJ whole genome shotgun (WGS) entry which is preliminary data.</text>
</comment>
<evidence type="ECO:0000313" key="2">
    <source>
        <dbReference type="Proteomes" id="UP001634394"/>
    </source>
</evidence>
<reference evidence="1 2" key="1">
    <citation type="submission" date="2024-11" db="EMBL/GenBank/DDBJ databases">
        <title>Chromosome-level genome assembly of the freshwater bivalve Anodonta woodiana.</title>
        <authorList>
            <person name="Chen X."/>
        </authorList>
    </citation>
    <scope>NUCLEOTIDE SEQUENCE [LARGE SCALE GENOMIC DNA]</scope>
    <source>
        <strain evidence="1">MN2024</strain>
        <tissue evidence="1">Gills</tissue>
    </source>
</reference>
<accession>A0ABD3Y282</accession>
<dbReference type="Proteomes" id="UP001634394">
    <property type="component" value="Unassembled WGS sequence"/>
</dbReference>
<evidence type="ECO:0000313" key="1">
    <source>
        <dbReference type="EMBL" id="KAL3891463.1"/>
    </source>
</evidence>
<organism evidence="1 2">
    <name type="scientific">Sinanodonta woodiana</name>
    <name type="common">Chinese pond mussel</name>
    <name type="synonym">Anodonta woodiana</name>
    <dbReference type="NCBI Taxonomy" id="1069815"/>
    <lineage>
        <taxon>Eukaryota</taxon>
        <taxon>Metazoa</taxon>
        <taxon>Spiralia</taxon>
        <taxon>Lophotrochozoa</taxon>
        <taxon>Mollusca</taxon>
        <taxon>Bivalvia</taxon>
        <taxon>Autobranchia</taxon>
        <taxon>Heteroconchia</taxon>
        <taxon>Palaeoheterodonta</taxon>
        <taxon>Unionida</taxon>
        <taxon>Unionoidea</taxon>
        <taxon>Unionidae</taxon>
        <taxon>Unioninae</taxon>
        <taxon>Sinanodonta</taxon>
    </lineage>
</organism>
<keyword evidence="2" id="KW-1185">Reference proteome</keyword>
<dbReference type="EMBL" id="JBJQND010000001">
    <property type="protein sequence ID" value="KAL3891463.1"/>
    <property type="molecule type" value="Genomic_DNA"/>
</dbReference>
<proteinExistence type="predicted"/>
<protein>
    <submittedName>
        <fullName evidence="1">Uncharacterized protein</fullName>
    </submittedName>
</protein>
<sequence length="299" mass="33718">MIKKSRQFPLGPDYKITPYQYKPYKTNIISNTFRESKKVTFKNDVYDKNKDKIKMGSDIPVREHKYVPKEPIYNNIYVDTPRIKNGARAGNIKQSNAEVAQTITATKTVKEIQTSFANPTPIKEIDSQIWKTPPRVRNSKEAFVPPLTLGESETPGRFPGHTGCMECHSINFGFKSREFTERVVIKSPAPEYEPSETREMNFTTLDRSCLWTPIGSSFTSATSSGPQTPPSPETNVVPPLAFRHALPYQSYGLSHPNLVRGKFRAETPVLKGRHPRTLSLNGAANKNSVTKITLMKELK</sequence>
<gene>
    <name evidence="1" type="ORF">ACJMK2_003725</name>
</gene>
<dbReference type="AlphaFoldDB" id="A0ABD3Y282"/>